<reference evidence="1 2" key="1">
    <citation type="submission" date="2024-07" db="EMBL/GenBank/DDBJ databases">
        <authorList>
            <person name="Akdeniz Z."/>
        </authorList>
    </citation>
    <scope>NUCLEOTIDE SEQUENCE [LARGE SCALE GENOMIC DNA]</scope>
</reference>
<keyword evidence="2" id="KW-1185">Reference proteome</keyword>
<evidence type="ECO:0000313" key="1">
    <source>
        <dbReference type="EMBL" id="CAL5981623.1"/>
    </source>
</evidence>
<comment type="caution">
    <text evidence="1">The sequence shown here is derived from an EMBL/GenBank/DDBJ whole genome shotgun (WGS) entry which is preliminary data.</text>
</comment>
<dbReference type="Proteomes" id="UP001642409">
    <property type="component" value="Unassembled WGS sequence"/>
</dbReference>
<gene>
    <name evidence="1" type="ORF">HINF_LOCUS6748</name>
</gene>
<proteinExistence type="predicted"/>
<accession>A0ABP1GXL4</accession>
<name>A0ABP1GXL4_9EUKA</name>
<organism evidence="1 2">
    <name type="scientific">Hexamita inflata</name>
    <dbReference type="NCBI Taxonomy" id="28002"/>
    <lineage>
        <taxon>Eukaryota</taxon>
        <taxon>Metamonada</taxon>
        <taxon>Diplomonadida</taxon>
        <taxon>Hexamitidae</taxon>
        <taxon>Hexamitinae</taxon>
        <taxon>Hexamita</taxon>
    </lineage>
</organism>
<protein>
    <submittedName>
        <fullName evidence="1">Uncharacterized protein</fullName>
    </submittedName>
</protein>
<dbReference type="EMBL" id="CAXDID020000013">
    <property type="protein sequence ID" value="CAL5981623.1"/>
    <property type="molecule type" value="Genomic_DNA"/>
</dbReference>
<sequence>MPASFINTDFAIQIIKKQMFYQFGYQENLIQPQHITSLLQNPIFNWDSVASLLSVSKQYVRRWVAETYQRMINKKMSLQDYIVLESNVLQKMNEGANLKSKVVQKEILDGLSYNYHWQIFYSNFSNAIRSAKKKFSDGYYKLKEQIKKLLQEVEQ</sequence>
<evidence type="ECO:0000313" key="2">
    <source>
        <dbReference type="Proteomes" id="UP001642409"/>
    </source>
</evidence>